<feature type="compositionally biased region" description="Polar residues" evidence="1">
    <location>
        <begin position="614"/>
        <end position="633"/>
    </location>
</feature>
<feature type="compositionally biased region" description="Basic and acidic residues" evidence="1">
    <location>
        <begin position="722"/>
        <end position="731"/>
    </location>
</feature>
<gene>
    <name evidence="2" type="ORF">LTR78_007870</name>
</gene>
<name>A0AAE0WHY9_9PEZI</name>
<feature type="region of interest" description="Disordered" evidence="1">
    <location>
        <begin position="20"/>
        <end position="44"/>
    </location>
</feature>
<proteinExistence type="predicted"/>
<accession>A0AAE0WHY9</accession>
<keyword evidence="3" id="KW-1185">Reference proteome</keyword>
<dbReference type="AlphaFoldDB" id="A0AAE0WHY9"/>
<reference evidence="2" key="1">
    <citation type="submission" date="2023-07" db="EMBL/GenBank/DDBJ databases">
        <title>Black Yeasts Isolated from many extreme environments.</title>
        <authorList>
            <person name="Coleine C."/>
            <person name="Stajich J.E."/>
            <person name="Selbmann L."/>
        </authorList>
    </citation>
    <scope>NUCLEOTIDE SEQUENCE</scope>
    <source>
        <strain evidence="2">CCFEE 5485</strain>
    </source>
</reference>
<feature type="region of interest" description="Disordered" evidence="1">
    <location>
        <begin position="471"/>
        <end position="507"/>
    </location>
</feature>
<feature type="region of interest" description="Disordered" evidence="1">
    <location>
        <begin position="426"/>
        <end position="459"/>
    </location>
</feature>
<comment type="caution">
    <text evidence="2">The sequence shown here is derived from an EMBL/GenBank/DDBJ whole genome shotgun (WGS) entry which is preliminary data.</text>
</comment>
<dbReference type="EMBL" id="JAUTXT010000034">
    <property type="protein sequence ID" value="KAK3672330.1"/>
    <property type="molecule type" value="Genomic_DNA"/>
</dbReference>
<evidence type="ECO:0000313" key="2">
    <source>
        <dbReference type="EMBL" id="KAK3672330.1"/>
    </source>
</evidence>
<organism evidence="2 3">
    <name type="scientific">Recurvomyces mirabilis</name>
    <dbReference type="NCBI Taxonomy" id="574656"/>
    <lineage>
        <taxon>Eukaryota</taxon>
        <taxon>Fungi</taxon>
        <taxon>Dikarya</taxon>
        <taxon>Ascomycota</taxon>
        <taxon>Pezizomycotina</taxon>
        <taxon>Dothideomycetes</taxon>
        <taxon>Dothideomycetidae</taxon>
        <taxon>Mycosphaerellales</taxon>
        <taxon>Teratosphaeriaceae</taxon>
        <taxon>Recurvomyces</taxon>
    </lineage>
</organism>
<feature type="compositionally biased region" description="Acidic residues" evidence="1">
    <location>
        <begin position="733"/>
        <end position="746"/>
    </location>
</feature>
<feature type="compositionally biased region" description="Polar residues" evidence="1">
    <location>
        <begin position="489"/>
        <end position="501"/>
    </location>
</feature>
<feature type="compositionally biased region" description="Polar residues" evidence="1">
    <location>
        <begin position="712"/>
        <end position="721"/>
    </location>
</feature>
<feature type="region of interest" description="Disordered" evidence="1">
    <location>
        <begin position="712"/>
        <end position="767"/>
    </location>
</feature>
<feature type="compositionally biased region" description="Polar residues" evidence="1">
    <location>
        <begin position="573"/>
        <end position="592"/>
    </location>
</feature>
<protein>
    <submittedName>
        <fullName evidence="2">Uncharacterized protein</fullName>
    </submittedName>
</protein>
<feature type="region of interest" description="Disordered" evidence="1">
    <location>
        <begin position="560"/>
        <end position="666"/>
    </location>
</feature>
<feature type="compositionally biased region" description="Low complexity" evidence="1">
    <location>
        <begin position="24"/>
        <end position="34"/>
    </location>
</feature>
<evidence type="ECO:0000313" key="3">
    <source>
        <dbReference type="Proteomes" id="UP001274830"/>
    </source>
</evidence>
<sequence>MRLSIFGLLGCALAEVKPLGNKASTTPSTSTPPTNKRAETSTTSTSVDLLRGAKDLSMKVEAYPIGAQWSGIVTASTKMTFEPFLGEVVITTTSAFPNEGEGDVKTGGNRIDCEGEMCTETVSVTSNTTAFKVGSAVMVASGPTAAVETSFASTITAYDNITTEIMPLTATAQSKRTVITASETGLHGLSSAASRKRSVAFPTFTQPILDPGLQKQLVASITVPRTITIVHVTVLATITNQAMQDQGPNTYPTTVVADIYDGTTLTSTIPTGATTTTWVPVSSDTTLAVTLDKATIITVLTPPTASENLVERDMPQATALPPVFRISAVEPAVRSLKHKPRDDHTSSTDSSVVAAPIITRLSSPTLPVPTNAAESQIEENIREMLDTSPGHCHPSNCRRDATSTPEVVPRTAIISGMYGFLSTNSRSMVERETPRATALPALPNANKRRDDAASLASTSREINDAVSALLNTDPAGFSHPGDDRRDASPSVNVVPRTTSTPGPDGLPTVVYNSLSNLIHMSARSDNGEAAINIIPSITKLVSTTLTTMVRERQMFKSATVAAREAGDAEDDNSSSSAPTKKNPTVTKISTGFQGDDTKSTTTQDTGDPDATASGVPTSTPPRRTSEETGSNDSLDAKETDNPLTESTVEPLSGALKGVTSPTGDATDKGVKVAVEAVTAACSEAGENGQTVKVGSAEAAVCAVAELVAQANGESGTTNPDHLQQKDQKSASETDGEGDDEGGEDEGEKPKGHDATQNPGQDPITDNRARCCNHFLTTRHDLGLRFD</sequence>
<dbReference type="Proteomes" id="UP001274830">
    <property type="component" value="Unassembled WGS sequence"/>
</dbReference>
<evidence type="ECO:0000256" key="1">
    <source>
        <dbReference type="SAM" id="MobiDB-lite"/>
    </source>
</evidence>